<protein>
    <submittedName>
        <fullName evidence="7">Right-handed parallel beta-helix repeat-containing protein</fullName>
    </submittedName>
</protein>
<organism evidence="7 8">
    <name type="scientific">Myxococcus landrumensis</name>
    <dbReference type="NCBI Taxonomy" id="2813577"/>
    <lineage>
        <taxon>Bacteria</taxon>
        <taxon>Pseudomonadati</taxon>
        <taxon>Myxococcota</taxon>
        <taxon>Myxococcia</taxon>
        <taxon>Myxococcales</taxon>
        <taxon>Cystobacterineae</taxon>
        <taxon>Myxococcaceae</taxon>
        <taxon>Myxococcus</taxon>
    </lineage>
</organism>
<dbReference type="InterPro" id="IPR052052">
    <property type="entry name" value="Polysaccharide_Lyase_9"/>
</dbReference>
<dbReference type="InterPro" id="IPR039448">
    <property type="entry name" value="Beta_helix"/>
</dbReference>
<evidence type="ECO:0000256" key="5">
    <source>
        <dbReference type="SAM" id="SignalP"/>
    </source>
</evidence>
<feature type="chain" id="PRO_5047270474" evidence="5">
    <location>
        <begin position="26"/>
        <end position="506"/>
    </location>
</feature>
<feature type="domain" description="Right handed beta helix" evidence="6">
    <location>
        <begin position="197"/>
        <end position="351"/>
    </location>
</feature>
<reference evidence="7 8" key="1">
    <citation type="submission" date="2021-02" db="EMBL/GenBank/DDBJ databases">
        <title>De Novo genome assembly of isolated myxobacteria.</title>
        <authorList>
            <person name="Stevens D.C."/>
        </authorList>
    </citation>
    <scope>NUCLEOTIDE SEQUENCE [LARGE SCALE GENOMIC DNA]</scope>
    <source>
        <strain evidence="7 8">SCHIC003</strain>
    </source>
</reference>
<dbReference type="PANTHER" id="PTHR40088">
    <property type="entry name" value="PECTATE LYASE (EUROFUNG)"/>
    <property type="match status" value="1"/>
</dbReference>
<keyword evidence="3 5" id="KW-0732">Signal</keyword>
<sequence>MVQGSTGLRFLRSHFVVLISTLALACGPGSEEPRPTLSRSALESEALDEEAEPLGAKETFRSKCPTAANATGPTLHVANKGPRNPSEPLGSSSNPFPTIMDAVTAALPGTVIQVRAGTYSEQLTINALKARPGTATAPIVLRGEQPTRPRIVPSGTDVGSLLVLSQPYWIVESLDIDVQGRPSFGALFEGTTRCSQLSDSMLHGGRAGGGVVVSDANTVLIEGNEIHDFSRTGQDSHGVAVKGTSRQVYLVENTIHDASGDAVQCQPSDGRPTELFIEHNQMYDCGENGIDVKACDNLAITSNVLFRFPNLVRFPWQATTSAAEAILVHEDATNIEIAGNLIFMAGRGISVGGLAPVDNPVNVVIRGNMVMDIYNFANRGNGQGIRVAKARGVRVVGNHIERTADSGLRLAADEPLVVSDMSVFDNTLRDMTSFVKLGRATARPGLKMDRNRYEGITGKFSAFGLVSEGEFDVWRSKLQQHGLEQGSVRVLSGSGAPLPLPALLGK</sequence>
<dbReference type="PANTHER" id="PTHR40088:SF2">
    <property type="entry name" value="SECRETED SUGAR HYDROLASE"/>
    <property type="match status" value="1"/>
</dbReference>
<evidence type="ECO:0000256" key="3">
    <source>
        <dbReference type="ARBA" id="ARBA00022729"/>
    </source>
</evidence>
<gene>
    <name evidence="7" type="ORF">JY572_09440</name>
</gene>
<dbReference type="InterPro" id="IPR006626">
    <property type="entry name" value="PbH1"/>
</dbReference>
<accession>A0ABX7NBT8</accession>
<dbReference type="SUPFAM" id="SSF51126">
    <property type="entry name" value="Pectin lyase-like"/>
    <property type="match status" value="1"/>
</dbReference>
<evidence type="ECO:0000259" key="6">
    <source>
        <dbReference type="Pfam" id="PF13229"/>
    </source>
</evidence>
<feature type="region of interest" description="Disordered" evidence="4">
    <location>
        <begin position="27"/>
        <end position="94"/>
    </location>
</feature>
<dbReference type="Proteomes" id="UP000663090">
    <property type="component" value="Chromosome"/>
</dbReference>
<dbReference type="SMART" id="SM00710">
    <property type="entry name" value="PbH1"/>
    <property type="match status" value="6"/>
</dbReference>
<keyword evidence="2" id="KW-0964">Secreted</keyword>
<dbReference type="EMBL" id="CP071091">
    <property type="protein sequence ID" value="QSQ16245.1"/>
    <property type="molecule type" value="Genomic_DNA"/>
</dbReference>
<comment type="subcellular location">
    <subcellularLocation>
        <location evidence="1">Secreted</location>
    </subcellularLocation>
</comment>
<evidence type="ECO:0000256" key="2">
    <source>
        <dbReference type="ARBA" id="ARBA00022525"/>
    </source>
</evidence>
<proteinExistence type="predicted"/>
<dbReference type="InterPro" id="IPR012334">
    <property type="entry name" value="Pectin_lyas_fold"/>
</dbReference>
<evidence type="ECO:0000313" key="7">
    <source>
        <dbReference type="EMBL" id="QSQ16245.1"/>
    </source>
</evidence>
<dbReference type="Pfam" id="PF13229">
    <property type="entry name" value="Beta_helix"/>
    <property type="match status" value="1"/>
</dbReference>
<dbReference type="InterPro" id="IPR011050">
    <property type="entry name" value="Pectin_lyase_fold/virulence"/>
</dbReference>
<evidence type="ECO:0000313" key="8">
    <source>
        <dbReference type="Proteomes" id="UP000663090"/>
    </source>
</evidence>
<evidence type="ECO:0000256" key="1">
    <source>
        <dbReference type="ARBA" id="ARBA00004613"/>
    </source>
</evidence>
<keyword evidence="8" id="KW-1185">Reference proteome</keyword>
<feature type="signal peptide" evidence="5">
    <location>
        <begin position="1"/>
        <end position="25"/>
    </location>
</feature>
<dbReference type="Gene3D" id="2.160.20.10">
    <property type="entry name" value="Single-stranded right-handed beta-helix, Pectin lyase-like"/>
    <property type="match status" value="1"/>
</dbReference>
<name>A0ABX7NBT8_9BACT</name>
<evidence type="ECO:0000256" key="4">
    <source>
        <dbReference type="SAM" id="MobiDB-lite"/>
    </source>
</evidence>